<gene>
    <name evidence="2" type="ORF">JMJ35_005604</name>
</gene>
<evidence type="ECO:0000313" key="2">
    <source>
        <dbReference type="EMBL" id="KAK0512476.1"/>
    </source>
</evidence>
<organism evidence="2 3">
    <name type="scientific">Cladonia borealis</name>
    <dbReference type="NCBI Taxonomy" id="184061"/>
    <lineage>
        <taxon>Eukaryota</taxon>
        <taxon>Fungi</taxon>
        <taxon>Dikarya</taxon>
        <taxon>Ascomycota</taxon>
        <taxon>Pezizomycotina</taxon>
        <taxon>Lecanoromycetes</taxon>
        <taxon>OSLEUM clade</taxon>
        <taxon>Lecanoromycetidae</taxon>
        <taxon>Lecanorales</taxon>
        <taxon>Lecanorineae</taxon>
        <taxon>Cladoniaceae</taxon>
        <taxon>Cladonia</taxon>
    </lineage>
</organism>
<feature type="compositionally biased region" description="Basic and acidic residues" evidence="1">
    <location>
        <begin position="14"/>
        <end position="23"/>
    </location>
</feature>
<feature type="compositionally biased region" description="Basic and acidic residues" evidence="1">
    <location>
        <begin position="716"/>
        <end position="729"/>
    </location>
</feature>
<keyword evidence="3" id="KW-1185">Reference proteome</keyword>
<feature type="region of interest" description="Disordered" evidence="1">
    <location>
        <begin position="517"/>
        <end position="548"/>
    </location>
</feature>
<sequence length="769" mass="86127">MSWLGGLLAGDEELGKKDDDHRPLNGAATPSSWSARRKPAGLRKRKIFYGICALLCLYVFIKNIPTDLGPTSRYKFNQRLDDMGKSGSEIADLPTNRPRKPAEPSEAEEHYHNGPIKFYMLASSLHSAARLGGQHESNKNVLFAASNLKSASEIIPLACEMARWDRNDVHFAVMGRDDMEIAEIKKLNGAEEDCNVHWHDARPDYARWSSDARMEISITASMEHIRTFVHPQVILIDNPSREDAFFVNALRRKAMDIGKSLIELPADATENLMWITRLDSGSLAAWSTTYVDLLIQAPTGSSGSLVRLLKSIENADYFGFRRPHLTIELPSEVDPPTWNYLQKLTWPPLDWSGAAHASQVELSPLYYHFVIYNLLEYKYSAHGQVAKDAPNLLGFSLELPSFYLNDTTAFAPPVKKGEPTSFLWQSPNSNAALYFGDRWIEFHSFLTARLSKPPTTRRKWISEKRPSWLEFLLEFMRARGYSLIYPNFPSDEDSIATIHDELYQVPEEFPKETQAADFSIPDLDPNVPLTDEFDPRSRRGPPNTETTLLSSDLITSLPNSGDLPELSDMPLLSYNGLNMSRELSTEAATAFSQTYQREVGDCGAPSDVTPRQPNSALDLFCRLDVVYDPFRRAPNFLHSQPESMPRDEDVIKAEQRDNAKAEASAHLARQAGSSKPAPPMDVLPPPPTIQEDDSEETQREFRLQMERQAKQNGGGNKEEGVKTDNKDAKQAGSKPDALSSTHETFSKQAPKVAVEDPKAEAANEKGAGW</sequence>
<dbReference type="PANTHER" id="PTHR33604">
    <property type="entry name" value="OSJNBA0004B13.7 PROTEIN"/>
    <property type="match status" value="1"/>
</dbReference>
<feature type="compositionally biased region" description="Basic and acidic residues" evidence="1">
    <location>
        <begin position="100"/>
        <end position="109"/>
    </location>
</feature>
<feature type="region of interest" description="Disordered" evidence="1">
    <location>
        <begin position="85"/>
        <end position="109"/>
    </location>
</feature>
<proteinExistence type="predicted"/>
<reference evidence="2" key="1">
    <citation type="submission" date="2023-03" db="EMBL/GenBank/DDBJ databases">
        <title>Complete genome of Cladonia borealis.</title>
        <authorList>
            <person name="Park H."/>
        </authorList>
    </citation>
    <scope>NUCLEOTIDE SEQUENCE</scope>
    <source>
        <strain evidence="2">ANT050790</strain>
    </source>
</reference>
<feature type="compositionally biased region" description="Basic and acidic residues" evidence="1">
    <location>
        <begin position="696"/>
        <end position="709"/>
    </location>
</feature>
<feature type="compositionally biased region" description="Pro residues" evidence="1">
    <location>
        <begin position="676"/>
        <end position="688"/>
    </location>
</feature>
<comment type="caution">
    <text evidence="2">The sequence shown here is derived from an EMBL/GenBank/DDBJ whole genome shotgun (WGS) entry which is preliminary data.</text>
</comment>
<dbReference type="PANTHER" id="PTHR33604:SF3">
    <property type="entry name" value="OSJNBA0004B13.7 PROTEIN"/>
    <property type="match status" value="1"/>
</dbReference>
<name>A0AA39R1T0_9LECA</name>
<dbReference type="AlphaFoldDB" id="A0AA39R1T0"/>
<evidence type="ECO:0000313" key="3">
    <source>
        <dbReference type="Proteomes" id="UP001166286"/>
    </source>
</evidence>
<feature type="region of interest" description="Disordered" evidence="1">
    <location>
        <begin position="654"/>
        <end position="769"/>
    </location>
</feature>
<dbReference type="Proteomes" id="UP001166286">
    <property type="component" value="Unassembled WGS sequence"/>
</dbReference>
<evidence type="ECO:0008006" key="4">
    <source>
        <dbReference type="Google" id="ProtNLM"/>
    </source>
</evidence>
<feature type="region of interest" description="Disordered" evidence="1">
    <location>
        <begin position="14"/>
        <end position="36"/>
    </location>
</feature>
<protein>
    <recommendedName>
        <fullName evidence="4">Glycosyltransferase 2</fullName>
    </recommendedName>
</protein>
<feature type="compositionally biased region" description="Polar residues" evidence="1">
    <location>
        <begin position="738"/>
        <end position="747"/>
    </location>
</feature>
<accession>A0AA39R1T0</accession>
<evidence type="ECO:0000256" key="1">
    <source>
        <dbReference type="SAM" id="MobiDB-lite"/>
    </source>
</evidence>
<dbReference type="EMBL" id="JAFEKC020000011">
    <property type="protein sequence ID" value="KAK0512476.1"/>
    <property type="molecule type" value="Genomic_DNA"/>
</dbReference>
<feature type="compositionally biased region" description="Basic and acidic residues" evidence="1">
    <location>
        <begin position="753"/>
        <end position="763"/>
    </location>
</feature>